<evidence type="ECO:0000259" key="14">
    <source>
        <dbReference type="Pfam" id="PF07715"/>
    </source>
</evidence>
<dbReference type="SUPFAM" id="SSF56935">
    <property type="entry name" value="Porins"/>
    <property type="match status" value="1"/>
</dbReference>
<proteinExistence type="inferred from homology"/>
<organism evidence="15 16">
    <name type="scientific">Massilia phyllostachyos</name>
    <dbReference type="NCBI Taxonomy" id="2898585"/>
    <lineage>
        <taxon>Bacteria</taxon>
        <taxon>Pseudomonadati</taxon>
        <taxon>Pseudomonadota</taxon>
        <taxon>Betaproteobacteria</taxon>
        <taxon>Burkholderiales</taxon>
        <taxon>Oxalobacteraceae</taxon>
        <taxon>Telluria group</taxon>
        <taxon>Massilia</taxon>
    </lineage>
</organism>
<name>A0ABS8Q9F7_9BURK</name>
<evidence type="ECO:0000256" key="3">
    <source>
        <dbReference type="ARBA" id="ARBA00022448"/>
    </source>
</evidence>
<evidence type="ECO:0000256" key="7">
    <source>
        <dbReference type="ARBA" id="ARBA00023136"/>
    </source>
</evidence>
<evidence type="ECO:0000313" key="15">
    <source>
        <dbReference type="EMBL" id="MCD2518384.1"/>
    </source>
</evidence>
<evidence type="ECO:0000256" key="1">
    <source>
        <dbReference type="ARBA" id="ARBA00004571"/>
    </source>
</evidence>
<evidence type="ECO:0000256" key="10">
    <source>
        <dbReference type="PROSITE-ProRule" id="PRU01360"/>
    </source>
</evidence>
<evidence type="ECO:0000313" key="16">
    <source>
        <dbReference type="Proteomes" id="UP001179361"/>
    </source>
</evidence>
<dbReference type="InterPro" id="IPR036942">
    <property type="entry name" value="Beta-barrel_TonB_sf"/>
</dbReference>
<protein>
    <submittedName>
        <fullName evidence="15">TonB-dependent receptor</fullName>
    </submittedName>
</protein>
<dbReference type="InterPro" id="IPR000531">
    <property type="entry name" value="Beta-barrel_TonB"/>
</dbReference>
<dbReference type="Gene3D" id="2.40.170.20">
    <property type="entry name" value="TonB-dependent receptor, beta-barrel domain"/>
    <property type="match status" value="1"/>
</dbReference>
<feature type="domain" description="TonB-dependent receptor plug" evidence="14">
    <location>
        <begin position="67"/>
        <end position="170"/>
    </location>
</feature>
<accession>A0ABS8Q9F7</accession>
<dbReference type="Proteomes" id="UP001179361">
    <property type="component" value="Unassembled WGS sequence"/>
</dbReference>
<keyword evidence="4 10" id="KW-1134">Transmembrane beta strand</keyword>
<feature type="region of interest" description="Disordered" evidence="12">
    <location>
        <begin position="47"/>
        <end position="70"/>
    </location>
</feature>
<dbReference type="PROSITE" id="PS52016">
    <property type="entry name" value="TONB_DEPENDENT_REC_3"/>
    <property type="match status" value="1"/>
</dbReference>
<keyword evidence="7 10" id="KW-0472">Membrane</keyword>
<evidence type="ECO:0000259" key="13">
    <source>
        <dbReference type="Pfam" id="PF00593"/>
    </source>
</evidence>
<dbReference type="PANTHER" id="PTHR32552">
    <property type="entry name" value="FERRICHROME IRON RECEPTOR-RELATED"/>
    <property type="match status" value="1"/>
</dbReference>
<dbReference type="InterPro" id="IPR012910">
    <property type="entry name" value="Plug_dom"/>
</dbReference>
<dbReference type="Pfam" id="PF00593">
    <property type="entry name" value="TonB_dep_Rec_b-barrel"/>
    <property type="match status" value="1"/>
</dbReference>
<dbReference type="InterPro" id="IPR037066">
    <property type="entry name" value="Plug_dom_sf"/>
</dbReference>
<evidence type="ECO:0000256" key="6">
    <source>
        <dbReference type="ARBA" id="ARBA00023077"/>
    </source>
</evidence>
<dbReference type="Pfam" id="PF07715">
    <property type="entry name" value="Plug"/>
    <property type="match status" value="1"/>
</dbReference>
<evidence type="ECO:0000256" key="12">
    <source>
        <dbReference type="SAM" id="MobiDB-lite"/>
    </source>
</evidence>
<dbReference type="NCBIfam" id="TIGR01783">
    <property type="entry name" value="TonB-siderophor"/>
    <property type="match status" value="1"/>
</dbReference>
<dbReference type="PANTHER" id="PTHR32552:SF84">
    <property type="entry name" value="TONB-DEPENDENT RECEPTOR-RELATED"/>
    <property type="match status" value="1"/>
</dbReference>
<evidence type="ECO:0000256" key="8">
    <source>
        <dbReference type="ARBA" id="ARBA00023170"/>
    </source>
</evidence>
<sequence>MNDSMRTAHWHKAAWAAGSLALTLGAGVAAQEQAPATVEVTETRLAGNPTLSLDERNETGSRLGLSARDTPASVSRLTSADIAERSLMRAQDVAVRMPGMSEAPAPGNGGSSLSARGFGGHNSVAQLVDGARLVVAAGTISYPFSTWPLASVEVLRGPASVLYGDGAIGAAVNYVARKPRFDRTRGEAFFGAGSYDTLQGGVGVSGPLGETVAYSAYADADRSHGYRRDNGYERQNVSSALAWRASQDLTATLSLDAGHNDDARYFGTPLRNGRLDDSIRRTSFNVDDALVRYNDRVARLRLDYQAAAGLRLRNETYYLTSKRHWRNAETYTFDAAGTRVNRGDYLEILHDQQQAGNRFDAMVDGRVAGRANRLVVGFEWYRTRLVHSNNAPYGGASVVDPYDFAPGVFSSPVPTIPGRRAEMDTRAVFLENVLDVAAEWKLVAGLRRDVMDFDNHDLRTGVSLGKDYHPVTGRLGAVWQPSTQFSLYGQFGTATDPLSGALALPNGSVSFDLTRGRQLEFGAKGGVPAVKGEWTVAAYRIEKRKLLSRDPDNPGVAQQIGQQSSTGLEIAFAAEPLPGWTIDANAAVLRARYDDFQEIVGGRPVARDGNTPAGVPERTASVWTRWRFLPTWDAGLGTRYVGLRQSNAANTANLPAYTVLDASLAWRQSPSLNWTLALKNLADRDYALSGSGGVRWLLGAPRTVQLSARTSF</sequence>
<keyword evidence="3 10" id="KW-0813">Transport</keyword>
<keyword evidence="8 15" id="KW-0675">Receptor</keyword>
<dbReference type="Gene3D" id="2.170.130.10">
    <property type="entry name" value="TonB-dependent receptor, plug domain"/>
    <property type="match status" value="1"/>
</dbReference>
<keyword evidence="9 10" id="KW-0998">Cell outer membrane</keyword>
<dbReference type="InterPro" id="IPR010105">
    <property type="entry name" value="TonB_sidphr_rcpt"/>
</dbReference>
<dbReference type="EMBL" id="JAJNOC010000007">
    <property type="protein sequence ID" value="MCD2518384.1"/>
    <property type="molecule type" value="Genomic_DNA"/>
</dbReference>
<dbReference type="RefSeq" id="WP_231059672.1">
    <property type="nucleotide sequence ID" value="NZ_JAJNOC010000007.1"/>
</dbReference>
<comment type="subcellular location">
    <subcellularLocation>
        <location evidence="1 10">Cell outer membrane</location>
        <topology evidence="1 10">Multi-pass membrane protein</topology>
    </subcellularLocation>
</comment>
<gene>
    <name evidence="15" type="ORF">LQ564_18960</name>
</gene>
<dbReference type="CDD" id="cd01347">
    <property type="entry name" value="ligand_gated_channel"/>
    <property type="match status" value="1"/>
</dbReference>
<comment type="caution">
    <text evidence="15">The sequence shown here is derived from an EMBL/GenBank/DDBJ whole genome shotgun (WGS) entry which is preliminary data.</text>
</comment>
<evidence type="ECO:0000256" key="2">
    <source>
        <dbReference type="ARBA" id="ARBA00009810"/>
    </source>
</evidence>
<evidence type="ECO:0000256" key="9">
    <source>
        <dbReference type="ARBA" id="ARBA00023237"/>
    </source>
</evidence>
<feature type="domain" description="TonB-dependent receptor-like beta-barrel" evidence="13">
    <location>
        <begin position="243"/>
        <end position="681"/>
    </location>
</feature>
<evidence type="ECO:0000256" key="5">
    <source>
        <dbReference type="ARBA" id="ARBA00022692"/>
    </source>
</evidence>
<keyword evidence="5 10" id="KW-0812">Transmembrane</keyword>
<comment type="similarity">
    <text evidence="2 10 11">Belongs to the TonB-dependent receptor family.</text>
</comment>
<keyword evidence="6 11" id="KW-0798">TonB box</keyword>
<dbReference type="InterPro" id="IPR039426">
    <property type="entry name" value="TonB-dep_rcpt-like"/>
</dbReference>
<keyword evidence="16" id="KW-1185">Reference proteome</keyword>
<reference evidence="15" key="1">
    <citation type="submission" date="2021-11" db="EMBL/GenBank/DDBJ databases">
        <title>The complete genome of Massilia sp sp. G4R7.</title>
        <authorList>
            <person name="Liu L."/>
            <person name="Yue J."/>
            <person name="Yuan J."/>
            <person name="Yang F."/>
            <person name="Li L."/>
        </authorList>
    </citation>
    <scope>NUCLEOTIDE SEQUENCE</scope>
    <source>
        <strain evidence="15">G4R7</strain>
    </source>
</reference>
<evidence type="ECO:0000256" key="4">
    <source>
        <dbReference type="ARBA" id="ARBA00022452"/>
    </source>
</evidence>
<evidence type="ECO:0000256" key="11">
    <source>
        <dbReference type="RuleBase" id="RU003357"/>
    </source>
</evidence>